<proteinExistence type="predicted"/>
<dbReference type="Proteomes" id="UP000886501">
    <property type="component" value="Unassembled WGS sequence"/>
</dbReference>
<dbReference type="EMBL" id="MU118776">
    <property type="protein sequence ID" value="KAF9642014.1"/>
    <property type="molecule type" value="Genomic_DNA"/>
</dbReference>
<organism evidence="1 2">
    <name type="scientific">Thelephora ganbajun</name>
    <name type="common">Ganba fungus</name>
    <dbReference type="NCBI Taxonomy" id="370292"/>
    <lineage>
        <taxon>Eukaryota</taxon>
        <taxon>Fungi</taxon>
        <taxon>Dikarya</taxon>
        <taxon>Basidiomycota</taxon>
        <taxon>Agaricomycotina</taxon>
        <taxon>Agaricomycetes</taxon>
        <taxon>Thelephorales</taxon>
        <taxon>Thelephoraceae</taxon>
        <taxon>Thelephora</taxon>
    </lineage>
</organism>
<comment type="caution">
    <text evidence="1">The sequence shown here is derived from an EMBL/GenBank/DDBJ whole genome shotgun (WGS) entry which is preliminary data.</text>
</comment>
<accession>A0ACB6YXN3</accession>
<evidence type="ECO:0000313" key="2">
    <source>
        <dbReference type="Proteomes" id="UP000886501"/>
    </source>
</evidence>
<protein>
    <submittedName>
        <fullName evidence="1">Kinase-like protein</fullName>
    </submittedName>
</protein>
<reference evidence="1" key="1">
    <citation type="submission" date="2019-10" db="EMBL/GenBank/DDBJ databases">
        <authorList>
            <consortium name="DOE Joint Genome Institute"/>
            <person name="Kuo A."/>
            <person name="Miyauchi S."/>
            <person name="Kiss E."/>
            <person name="Drula E."/>
            <person name="Kohler A."/>
            <person name="Sanchez-Garcia M."/>
            <person name="Andreopoulos B."/>
            <person name="Barry K.W."/>
            <person name="Bonito G."/>
            <person name="Buee M."/>
            <person name="Carver A."/>
            <person name="Chen C."/>
            <person name="Cichocki N."/>
            <person name="Clum A."/>
            <person name="Culley D."/>
            <person name="Crous P.W."/>
            <person name="Fauchery L."/>
            <person name="Girlanda M."/>
            <person name="Hayes R."/>
            <person name="Keri Z."/>
            <person name="Labutti K."/>
            <person name="Lipzen A."/>
            <person name="Lombard V."/>
            <person name="Magnuson J."/>
            <person name="Maillard F."/>
            <person name="Morin E."/>
            <person name="Murat C."/>
            <person name="Nolan M."/>
            <person name="Ohm R."/>
            <person name="Pangilinan J."/>
            <person name="Pereira M."/>
            <person name="Perotto S."/>
            <person name="Peter M."/>
            <person name="Riley R."/>
            <person name="Sitrit Y."/>
            <person name="Stielow B."/>
            <person name="Szollosi G."/>
            <person name="Zifcakova L."/>
            <person name="Stursova M."/>
            <person name="Spatafora J.W."/>
            <person name="Tedersoo L."/>
            <person name="Vaario L.-M."/>
            <person name="Yamada A."/>
            <person name="Yan M."/>
            <person name="Wang P."/>
            <person name="Xu J."/>
            <person name="Bruns T."/>
            <person name="Baldrian P."/>
            <person name="Vilgalys R."/>
            <person name="Henrissat B."/>
            <person name="Grigoriev I.V."/>
            <person name="Hibbett D."/>
            <person name="Nagy L.G."/>
            <person name="Martin F.M."/>
        </authorList>
    </citation>
    <scope>NUCLEOTIDE SEQUENCE</scope>
    <source>
        <strain evidence="1">P2</strain>
    </source>
</reference>
<reference evidence="1" key="2">
    <citation type="journal article" date="2020" name="Nat. Commun.">
        <title>Large-scale genome sequencing of mycorrhizal fungi provides insights into the early evolution of symbiotic traits.</title>
        <authorList>
            <person name="Miyauchi S."/>
            <person name="Kiss E."/>
            <person name="Kuo A."/>
            <person name="Drula E."/>
            <person name="Kohler A."/>
            <person name="Sanchez-Garcia M."/>
            <person name="Morin E."/>
            <person name="Andreopoulos B."/>
            <person name="Barry K.W."/>
            <person name="Bonito G."/>
            <person name="Buee M."/>
            <person name="Carver A."/>
            <person name="Chen C."/>
            <person name="Cichocki N."/>
            <person name="Clum A."/>
            <person name="Culley D."/>
            <person name="Crous P.W."/>
            <person name="Fauchery L."/>
            <person name="Girlanda M."/>
            <person name="Hayes R.D."/>
            <person name="Keri Z."/>
            <person name="LaButti K."/>
            <person name="Lipzen A."/>
            <person name="Lombard V."/>
            <person name="Magnuson J."/>
            <person name="Maillard F."/>
            <person name="Murat C."/>
            <person name="Nolan M."/>
            <person name="Ohm R.A."/>
            <person name="Pangilinan J."/>
            <person name="Pereira M.F."/>
            <person name="Perotto S."/>
            <person name="Peter M."/>
            <person name="Pfister S."/>
            <person name="Riley R."/>
            <person name="Sitrit Y."/>
            <person name="Stielow J.B."/>
            <person name="Szollosi G."/>
            <person name="Zifcakova L."/>
            <person name="Stursova M."/>
            <person name="Spatafora J.W."/>
            <person name="Tedersoo L."/>
            <person name="Vaario L.M."/>
            <person name="Yamada A."/>
            <person name="Yan M."/>
            <person name="Wang P."/>
            <person name="Xu J."/>
            <person name="Bruns T."/>
            <person name="Baldrian P."/>
            <person name="Vilgalys R."/>
            <person name="Dunand C."/>
            <person name="Henrissat B."/>
            <person name="Grigoriev I.V."/>
            <person name="Hibbett D."/>
            <person name="Nagy L.G."/>
            <person name="Martin F.M."/>
        </authorList>
    </citation>
    <scope>NUCLEOTIDE SEQUENCE</scope>
    <source>
        <strain evidence="1">P2</strain>
    </source>
</reference>
<feature type="non-terminal residue" evidence="1">
    <location>
        <position position="333"/>
    </location>
</feature>
<sequence>MMSLMSTTNCLSTRPSASSVSPDRPHHMIRMMTSLVSTFPQREQSRFDYENFDADLSLGVDHVISLLKDKGGVEQLPNLENDQIQKCANALDAFLDEKTLGYQTRVRYLKYLRRLCGTIGILPSSFILADTIDGHGTTPFATGGYGEVVGWKWLQHENILPFVGVTPKFAIVSDFMENGNIMGFIEKHPRYNRLHLLVGTASGLEYLHGHGIVHGDLKGANILVDSRYSARLADFGLTAIVDESTAGSTTGGGEPRGTTRWMAPEMLWPEKFKFPGDVQKRLPSKSTDIYALGMTTLEVLTGRRPFDNIKNATVILEVTRGRKPDRPASGFSD</sequence>
<evidence type="ECO:0000313" key="1">
    <source>
        <dbReference type="EMBL" id="KAF9642014.1"/>
    </source>
</evidence>
<name>A0ACB6YXN3_THEGA</name>
<gene>
    <name evidence="1" type="ORF">BDM02DRAFT_3264603</name>
</gene>
<keyword evidence="2" id="KW-1185">Reference proteome</keyword>